<keyword evidence="3 6" id="KW-0812">Transmembrane</keyword>
<keyword evidence="4 6" id="KW-1133">Transmembrane helix</keyword>
<feature type="transmembrane region" description="Helical" evidence="6">
    <location>
        <begin position="295"/>
        <end position="319"/>
    </location>
</feature>
<keyword evidence="8" id="KW-1185">Reference proteome</keyword>
<dbReference type="AlphaFoldDB" id="A0AAD8YLT8"/>
<dbReference type="Proteomes" id="UP001224775">
    <property type="component" value="Unassembled WGS sequence"/>
</dbReference>
<dbReference type="PANTHER" id="PTHR42893:SF9">
    <property type="entry name" value="PROTEIN DETOXIFICATION 46, CHLOROPLASTIC"/>
    <property type="match status" value="1"/>
</dbReference>
<evidence type="ECO:0000256" key="3">
    <source>
        <dbReference type="ARBA" id="ARBA00022692"/>
    </source>
</evidence>
<sequence>MYAFRTPALLQLLNVDPLLRTSATSYIHWRGATAWAAMAQNVCLSLFVVTRDVITPLKIISCAAVANVVGDALFCVWPIRGGCGGAAAATTCATLISSFWMVAALRKKQLLPCLRIPKKSELASLGEFTGPLLAITLTRMAGFLNMQRRAMTLGVTALAGYQLSMNLLIFFILFGEPLSQLGQTKLPGLIEDGNAKEAMATLKSILLLSVFAAVGVGAAACLTAFLGPGLFSSDLGVQAVAKGAAPMLFLAVAMTIMGIAIDGAMMASRDFGFMLGTGIVSFFVQAKLLKYCGSVQAILATFAVRLGSYTLFSIIRAFATNLRIRKTAKQTR</sequence>
<dbReference type="EMBL" id="JATAAI010000001">
    <property type="protein sequence ID" value="KAK1748956.1"/>
    <property type="molecule type" value="Genomic_DNA"/>
</dbReference>
<organism evidence="7 8">
    <name type="scientific">Skeletonema marinoi</name>
    <dbReference type="NCBI Taxonomy" id="267567"/>
    <lineage>
        <taxon>Eukaryota</taxon>
        <taxon>Sar</taxon>
        <taxon>Stramenopiles</taxon>
        <taxon>Ochrophyta</taxon>
        <taxon>Bacillariophyta</taxon>
        <taxon>Coscinodiscophyceae</taxon>
        <taxon>Thalassiosirophycidae</taxon>
        <taxon>Thalassiosirales</taxon>
        <taxon>Skeletonemataceae</taxon>
        <taxon>Skeletonema</taxon>
        <taxon>Skeletonema marinoi-dohrnii complex</taxon>
    </lineage>
</organism>
<feature type="transmembrane region" description="Helical" evidence="6">
    <location>
        <begin position="150"/>
        <end position="175"/>
    </location>
</feature>
<evidence type="ECO:0000256" key="2">
    <source>
        <dbReference type="ARBA" id="ARBA00010199"/>
    </source>
</evidence>
<feature type="transmembrane region" description="Helical" evidence="6">
    <location>
        <begin position="205"/>
        <end position="227"/>
    </location>
</feature>
<evidence type="ECO:0000256" key="6">
    <source>
        <dbReference type="SAM" id="Phobius"/>
    </source>
</evidence>
<comment type="caution">
    <text evidence="7">The sequence shown here is derived from an EMBL/GenBank/DDBJ whole genome shotgun (WGS) entry which is preliminary data.</text>
</comment>
<protein>
    <submittedName>
        <fullName evidence="7">Multidrug and toxic compound extrusion (MATE) family protein</fullName>
    </submittedName>
</protein>
<dbReference type="GO" id="GO:0016020">
    <property type="term" value="C:membrane"/>
    <property type="evidence" value="ECO:0007669"/>
    <property type="project" value="UniProtKB-SubCell"/>
</dbReference>
<reference evidence="7" key="1">
    <citation type="submission" date="2023-06" db="EMBL/GenBank/DDBJ databases">
        <title>Survivors Of The Sea: Transcriptome response of Skeletonema marinoi to long-term dormancy.</title>
        <authorList>
            <person name="Pinder M.I.M."/>
            <person name="Kourtchenko O."/>
            <person name="Robertson E.K."/>
            <person name="Larsson T."/>
            <person name="Maumus F."/>
            <person name="Osuna-Cruz C.M."/>
            <person name="Vancaester E."/>
            <person name="Stenow R."/>
            <person name="Vandepoele K."/>
            <person name="Ploug H."/>
            <person name="Bruchert V."/>
            <person name="Godhe A."/>
            <person name="Topel M."/>
        </authorList>
    </citation>
    <scope>NUCLEOTIDE SEQUENCE</scope>
    <source>
        <strain evidence="7">R05AC</strain>
    </source>
</reference>
<evidence type="ECO:0000256" key="5">
    <source>
        <dbReference type="ARBA" id="ARBA00023136"/>
    </source>
</evidence>
<proteinExistence type="inferred from homology"/>
<comment type="subcellular location">
    <subcellularLocation>
        <location evidence="1">Membrane</location>
        <topology evidence="1">Multi-pass membrane protein</topology>
    </subcellularLocation>
</comment>
<accession>A0AAD8YLT8</accession>
<evidence type="ECO:0000313" key="8">
    <source>
        <dbReference type="Proteomes" id="UP001224775"/>
    </source>
</evidence>
<name>A0AAD8YLT8_9STRA</name>
<dbReference type="PANTHER" id="PTHR42893">
    <property type="entry name" value="PROTEIN DETOXIFICATION 44, CHLOROPLASTIC-RELATED"/>
    <property type="match status" value="1"/>
</dbReference>
<evidence type="ECO:0000256" key="1">
    <source>
        <dbReference type="ARBA" id="ARBA00004141"/>
    </source>
</evidence>
<evidence type="ECO:0000256" key="4">
    <source>
        <dbReference type="ARBA" id="ARBA00022989"/>
    </source>
</evidence>
<gene>
    <name evidence="7" type="ORF">QTG54_000895</name>
</gene>
<keyword evidence="5 6" id="KW-0472">Membrane</keyword>
<dbReference type="InterPro" id="IPR044644">
    <property type="entry name" value="DinF-like"/>
</dbReference>
<comment type="similarity">
    <text evidence="2">Belongs to the multi antimicrobial extrusion (MATE) (TC 2.A.66.1) family.</text>
</comment>
<evidence type="ECO:0000313" key="7">
    <source>
        <dbReference type="EMBL" id="KAK1748956.1"/>
    </source>
</evidence>
<feature type="transmembrane region" description="Helical" evidence="6">
    <location>
        <begin position="239"/>
        <end position="259"/>
    </location>
</feature>
<feature type="transmembrane region" description="Helical" evidence="6">
    <location>
        <begin position="271"/>
        <end position="289"/>
    </location>
</feature>